<evidence type="ECO:0000313" key="12">
    <source>
        <dbReference type="Proteomes" id="UP000076154"/>
    </source>
</evidence>
<dbReference type="PRINTS" id="PR00171">
    <property type="entry name" value="SUGRTRNSPORT"/>
</dbReference>
<dbReference type="InterPro" id="IPR050360">
    <property type="entry name" value="MFS_Sugar_Transporters"/>
</dbReference>
<feature type="transmembrane region" description="Helical" evidence="9">
    <location>
        <begin position="288"/>
        <end position="308"/>
    </location>
</feature>
<comment type="similarity">
    <text evidence="2 8">Belongs to the major facilitator superfamily. Sugar transporter (TC 2.A.1.1) family.</text>
</comment>
<gene>
    <name evidence="11" type="primary">LAC12_2</name>
    <name evidence="11" type="ORF">Hypma_013995</name>
</gene>
<dbReference type="InParanoid" id="A0A369K7M4"/>
<evidence type="ECO:0000256" key="1">
    <source>
        <dbReference type="ARBA" id="ARBA00004141"/>
    </source>
</evidence>
<protein>
    <submittedName>
        <fullName evidence="11">Lactose permease</fullName>
    </submittedName>
</protein>
<dbReference type="GO" id="GO:0016020">
    <property type="term" value="C:membrane"/>
    <property type="evidence" value="ECO:0007669"/>
    <property type="project" value="UniProtKB-SubCell"/>
</dbReference>
<feature type="transmembrane region" description="Helical" evidence="9">
    <location>
        <begin position="135"/>
        <end position="157"/>
    </location>
</feature>
<reference evidence="11" key="1">
    <citation type="submission" date="2018-04" db="EMBL/GenBank/DDBJ databases">
        <title>Whole genome sequencing of Hypsizygus marmoreus.</title>
        <authorList>
            <person name="Choi I.-G."/>
            <person name="Min B."/>
            <person name="Kim J.-G."/>
            <person name="Kim S."/>
            <person name="Oh Y.-L."/>
            <person name="Kong W.-S."/>
            <person name="Park H."/>
            <person name="Jeong J."/>
            <person name="Song E.-S."/>
        </authorList>
    </citation>
    <scope>NUCLEOTIDE SEQUENCE [LARGE SCALE GENOMIC DNA]</scope>
    <source>
        <strain evidence="11">51987-8</strain>
    </source>
</reference>
<feature type="transmembrane region" description="Helical" evidence="9">
    <location>
        <begin position="352"/>
        <end position="375"/>
    </location>
</feature>
<feature type="domain" description="Major facilitator superfamily (MFS) profile" evidence="10">
    <location>
        <begin position="37"/>
        <end position="475"/>
    </location>
</feature>
<keyword evidence="6 9" id="KW-0472">Membrane</keyword>
<keyword evidence="4 9" id="KW-0812">Transmembrane</keyword>
<feature type="transmembrane region" description="Helical" evidence="9">
    <location>
        <begin position="452"/>
        <end position="471"/>
    </location>
</feature>
<dbReference type="GO" id="GO:0005351">
    <property type="term" value="F:carbohydrate:proton symporter activity"/>
    <property type="evidence" value="ECO:0007669"/>
    <property type="project" value="TreeGrafter"/>
</dbReference>
<dbReference type="InterPro" id="IPR005828">
    <property type="entry name" value="MFS_sugar_transport-like"/>
</dbReference>
<dbReference type="PROSITE" id="PS50850">
    <property type="entry name" value="MFS"/>
    <property type="match status" value="1"/>
</dbReference>
<dbReference type="SUPFAM" id="SSF103473">
    <property type="entry name" value="MFS general substrate transporter"/>
    <property type="match status" value="1"/>
</dbReference>
<keyword evidence="5 9" id="KW-1133">Transmembrane helix</keyword>
<evidence type="ECO:0000259" key="10">
    <source>
        <dbReference type="PROSITE" id="PS50850"/>
    </source>
</evidence>
<organism evidence="11 12">
    <name type="scientific">Hypsizygus marmoreus</name>
    <name type="common">White beech mushroom</name>
    <name type="synonym">Agaricus marmoreus</name>
    <dbReference type="NCBI Taxonomy" id="39966"/>
    <lineage>
        <taxon>Eukaryota</taxon>
        <taxon>Fungi</taxon>
        <taxon>Dikarya</taxon>
        <taxon>Basidiomycota</taxon>
        <taxon>Agaricomycotina</taxon>
        <taxon>Agaricomycetes</taxon>
        <taxon>Agaricomycetidae</taxon>
        <taxon>Agaricales</taxon>
        <taxon>Tricholomatineae</taxon>
        <taxon>Lyophyllaceae</taxon>
        <taxon>Hypsizygus</taxon>
    </lineage>
</organism>
<keyword evidence="12" id="KW-1185">Reference proteome</keyword>
<feature type="transmembrane region" description="Helical" evidence="9">
    <location>
        <begin position="423"/>
        <end position="440"/>
    </location>
</feature>
<evidence type="ECO:0000313" key="11">
    <source>
        <dbReference type="EMBL" id="RDB29898.1"/>
    </source>
</evidence>
<dbReference type="InterPro" id="IPR003663">
    <property type="entry name" value="Sugar/inositol_transpt"/>
</dbReference>
<dbReference type="PANTHER" id="PTHR48022">
    <property type="entry name" value="PLASTIDIC GLUCOSE TRANSPORTER 4"/>
    <property type="match status" value="1"/>
</dbReference>
<dbReference type="Gene3D" id="1.20.1250.20">
    <property type="entry name" value="MFS general substrate transporter like domains"/>
    <property type="match status" value="1"/>
</dbReference>
<evidence type="ECO:0000256" key="5">
    <source>
        <dbReference type="ARBA" id="ARBA00022989"/>
    </source>
</evidence>
<dbReference type="AlphaFoldDB" id="A0A369K7M4"/>
<dbReference type="InterPro" id="IPR020846">
    <property type="entry name" value="MFS_dom"/>
</dbReference>
<feature type="transmembrane region" description="Helical" evidence="9">
    <location>
        <begin position="387"/>
        <end position="411"/>
    </location>
</feature>
<dbReference type="EMBL" id="LUEZ02000009">
    <property type="protein sequence ID" value="RDB29898.1"/>
    <property type="molecule type" value="Genomic_DNA"/>
</dbReference>
<dbReference type="Proteomes" id="UP000076154">
    <property type="component" value="Unassembled WGS sequence"/>
</dbReference>
<feature type="transmembrane region" description="Helical" evidence="9">
    <location>
        <begin position="106"/>
        <end position="123"/>
    </location>
</feature>
<comment type="caution">
    <text evidence="11">The sequence shown here is derived from an EMBL/GenBank/DDBJ whole genome shotgun (WGS) entry which is preliminary data.</text>
</comment>
<dbReference type="NCBIfam" id="TIGR00879">
    <property type="entry name" value="SP"/>
    <property type="match status" value="1"/>
</dbReference>
<feature type="transmembrane region" description="Helical" evidence="9">
    <location>
        <begin position="169"/>
        <end position="187"/>
    </location>
</feature>
<dbReference type="Pfam" id="PF00083">
    <property type="entry name" value="Sugar_tr"/>
    <property type="match status" value="1"/>
</dbReference>
<dbReference type="InterPro" id="IPR005829">
    <property type="entry name" value="Sugar_transporter_CS"/>
</dbReference>
<feature type="transmembrane region" description="Helical" evidence="9">
    <location>
        <begin position="320"/>
        <end position="340"/>
    </location>
</feature>
<dbReference type="STRING" id="39966.A0A369K7M4"/>
<evidence type="ECO:0000256" key="9">
    <source>
        <dbReference type="SAM" id="Phobius"/>
    </source>
</evidence>
<dbReference type="PANTHER" id="PTHR48022:SF64">
    <property type="entry name" value="MAJOR FACILITATOR SUPERFAMILY (MFS) PROFILE DOMAIN-CONTAINING PROTEIN"/>
    <property type="match status" value="1"/>
</dbReference>
<dbReference type="InterPro" id="IPR036259">
    <property type="entry name" value="MFS_trans_sf"/>
</dbReference>
<accession>A0A369K7M4</accession>
<dbReference type="FunFam" id="1.20.1250.20:FF:000117">
    <property type="entry name" value="MFS hexose transporter"/>
    <property type="match status" value="1"/>
</dbReference>
<evidence type="ECO:0000256" key="2">
    <source>
        <dbReference type="ARBA" id="ARBA00010992"/>
    </source>
</evidence>
<dbReference type="PROSITE" id="PS00216">
    <property type="entry name" value="SUGAR_TRANSPORT_1"/>
    <property type="match status" value="1"/>
</dbReference>
<evidence type="ECO:0000256" key="3">
    <source>
        <dbReference type="ARBA" id="ARBA00022448"/>
    </source>
</evidence>
<keyword evidence="3 8" id="KW-0813">Transport</keyword>
<dbReference type="OrthoDB" id="6133115at2759"/>
<evidence type="ECO:0000256" key="8">
    <source>
        <dbReference type="RuleBase" id="RU003346"/>
    </source>
</evidence>
<comment type="subcellular location">
    <subcellularLocation>
        <location evidence="1">Membrane</location>
        <topology evidence="1">Multi-pass membrane protein</topology>
    </subcellularLocation>
</comment>
<evidence type="ECO:0000256" key="4">
    <source>
        <dbReference type="ARBA" id="ARBA00022692"/>
    </source>
</evidence>
<feature type="transmembrane region" description="Helical" evidence="9">
    <location>
        <begin position="31"/>
        <end position="50"/>
    </location>
</feature>
<proteinExistence type="inferred from homology"/>
<sequence length="527" mass="58043">MGVGAAATTGVQAAYGHLLDPNRKWYNNRRLIALNAWIVLLLITSSTNGYDGSMMNGLQSLDQWKSYFKFPTGGKLGLLNAIQNIGALAAYPFAPYLSDGLGRRPTIFIGAVIMCIATAVQTASQSVGMFIGARFLIGFGLTFAANAAPMLVTEVAYPTHRAPLTSTYNSLWYSGAIIAAWTTFGTFKIHNTWAWRVPSALQALPSVLQVALIWFCPESPRFLISKGREAAALKTLAYYHANGNDEDPLVRYEFEEIKAAIEFDRTVTANVGWKSLFATPGNRKRMRIIIALAFFSQWSGNGLVSYYLNKVFDGIGITDPTIQLLINGILQIWNLAWALLASAFVDKIGRRVLFMTSAAGMIIFFTLQTACSAVFANTGSEGAAHAVIAFIFLFYAAYDLAFTPLIVLYTLEILPYQLRAKGFNVFNFAISLSLIFNQYVNPVALDAIKWKYYIVYCCWLCFELVFVYFFVIETKNRTLEETAALFDGDSATAQIAATAAQQAGVTHDVKDEKSSGSFHEQAPVLTK</sequence>
<evidence type="ECO:0000256" key="6">
    <source>
        <dbReference type="ARBA" id="ARBA00023136"/>
    </source>
</evidence>
<name>A0A369K7M4_HYPMA</name>
<evidence type="ECO:0000256" key="7">
    <source>
        <dbReference type="ARBA" id="ARBA00049119"/>
    </source>
</evidence>
<comment type="catalytic activity">
    <reaction evidence="7">
        <text>myo-inositol(out) + H(+)(out) = myo-inositol(in) + H(+)(in)</text>
        <dbReference type="Rhea" id="RHEA:60364"/>
        <dbReference type="ChEBI" id="CHEBI:15378"/>
        <dbReference type="ChEBI" id="CHEBI:17268"/>
    </reaction>
</comment>